<sequence>MGFIQKALVVVAVTLGLVAGGSGIAQANTASVEPSIQAVSAMTSTETIVDTVADGVRASLGMVVGSVMLPFVLPLVWGICAVTDDYDEWDMMGFFSSCTMFGSS</sequence>
<dbReference type="Proteomes" id="UP000284333">
    <property type="component" value="Unassembled WGS sequence"/>
</dbReference>
<comment type="caution">
    <text evidence="2">The sequence shown here is derived from an EMBL/GenBank/DDBJ whole genome shotgun (WGS) entry which is preliminary data.</text>
</comment>
<keyword evidence="1" id="KW-0732">Signal</keyword>
<feature type="chain" id="PRO_5018650825" evidence="1">
    <location>
        <begin position="28"/>
        <end position="104"/>
    </location>
</feature>
<dbReference type="RefSeq" id="WP_127945888.1">
    <property type="nucleotide sequence ID" value="NZ_RKLN01000001.1"/>
</dbReference>
<accession>A0A3S3AF07</accession>
<reference evidence="2 3" key="1">
    <citation type="submission" date="2018-11" db="EMBL/GenBank/DDBJ databases">
        <title>Rhodococcus spongicola sp. nov. and Rhodococcus xishaensis sp. nov. from marine sponges.</title>
        <authorList>
            <person name="Li L."/>
            <person name="Lin H.W."/>
        </authorList>
    </citation>
    <scope>NUCLEOTIDE SEQUENCE [LARGE SCALE GENOMIC DNA]</scope>
    <source>
        <strain evidence="2 3">LHW50502</strain>
    </source>
</reference>
<dbReference type="EMBL" id="RKLN01000001">
    <property type="protein sequence ID" value="RVW06573.1"/>
    <property type="molecule type" value="Genomic_DNA"/>
</dbReference>
<proteinExistence type="predicted"/>
<gene>
    <name evidence="2" type="ORF">EF834_03995</name>
</gene>
<evidence type="ECO:0000313" key="3">
    <source>
        <dbReference type="Proteomes" id="UP000284333"/>
    </source>
</evidence>
<feature type="signal peptide" evidence="1">
    <location>
        <begin position="1"/>
        <end position="27"/>
    </location>
</feature>
<protein>
    <submittedName>
        <fullName evidence="2">Uncharacterized protein</fullName>
    </submittedName>
</protein>
<keyword evidence="3" id="KW-1185">Reference proteome</keyword>
<dbReference type="AlphaFoldDB" id="A0A3S3AF07"/>
<organism evidence="2 3">
    <name type="scientific">Rhodococcus spongiicola</name>
    <dbReference type="NCBI Taxonomy" id="2487352"/>
    <lineage>
        <taxon>Bacteria</taxon>
        <taxon>Bacillati</taxon>
        <taxon>Actinomycetota</taxon>
        <taxon>Actinomycetes</taxon>
        <taxon>Mycobacteriales</taxon>
        <taxon>Nocardiaceae</taxon>
        <taxon>Rhodococcus</taxon>
    </lineage>
</organism>
<evidence type="ECO:0000256" key="1">
    <source>
        <dbReference type="SAM" id="SignalP"/>
    </source>
</evidence>
<evidence type="ECO:0000313" key="2">
    <source>
        <dbReference type="EMBL" id="RVW06573.1"/>
    </source>
</evidence>
<name>A0A3S3AF07_9NOCA</name>